<evidence type="ECO:0000313" key="1">
    <source>
        <dbReference type="EMBL" id="SMS14756.1"/>
    </source>
</evidence>
<gene>
    <name evidence="1" type="ORF">LZ3411_1706</name>
</gene>
<dbReference type="Proteomes" id="UP000195412">
    <property type="component" value="Chromosome I"/>
</dbReference>
<name>A0A1Y6JXT4_9LACO</name>
<accession>A0A1Y6JXT4</accession>
<dbReference type="KEGG" id="lzy:LZ3411_1706"/>
<dbReference type="AlphaFoldDB" id="A0A1Y6JXT4"/>
<proteinExistence type="predicted"/>
<sequence length="44" mass="5204">MSTSFFEIFLNKYSLDFLIDQDNIILLTTTITIYHVVRKLSTTF</sequence>
<organism evidence="1 2">
    <name type="scientific">Levilactobacillus zymae</name>
    <dbReference type="NCBI Taxonomy" id="267363"/>
    <lineage>
        <taxon>Bacteria</taxon>
        <taxon>Bacillati</taxon>
        <taxon>Bacillota</taxon>
        <taxon>Bacilli</taxon>
        <taxon>Lactobacillales</taxon>
        <taxon>Lactobacillaceae</taxon>
        <taxon>Levilactobacillus</taxon>
    </lineage>
</organism>
<reference evidence="2" key="1">
    <citation type="submission" date="2017-05" db="EMBL/GenBank/DDBJ databases">
        <authorList>
            <person name="Papadimitriou K."/>
        </authorList>
    </citation>
    <scope>NUCLEOTIDE SEQUENCE [LARGE SCALE GENOMIC DNA]</scope>
    <source>
        <strain evidence="2">ACA-DC 3411</strain>
    </source>
</reference>
<dbReference type="EMBL" id="LT854705">
    <property type="protein sequence ID" value="SMS14756.1"/>
    <property type="molecule type" value="Genomic_DNA"/>
</dbReference>
<protein>
    <submittedName>
        <fullName evidence="1">Uncharacterized protein</fullName>
    </submittedName>
</protein>
<evidence type="ECO:0000313" key="2">
    <source>
        <dbReference type="Proteomes" id="UP000195412"/>
    </source>
</evidence>